<name>S6BAI0_BABBO</name>
<reference evidence="1" key="1">
    <citation type="journal article" date="2014" name="BMC Genomics">
        <title>The Babesia bovis gene and promoter model: an update from full-length EST analysis.</title>
        <authorList>
            <person name="Yamagishi J."/>
            <person name="Wakaguri H."/>
            <person name="Yokoyama N."/>
            <person name="Yamashita R."/>
            <person name="Suzuki Y."/>
            <person name="Xuan X."/>
            <person name="Igarashi I."/>
        </authorList>
    </citation>
    <scope>NUCLEOTIDE SEQUENCE</scope>
    <source>
        <strain evidence="1">Texas</strain>
    </source>
</reference>
<evidence type="ECO:0000313" key="1">
    <source>
        <dbReference type="EMBL" id="BAN66236.1"/>
    </source>
</evidence>
<dbReference type="AlphaFoldDB" id="S6BAI0"/>
<sequence>MVNEAVNTNNTCVSRRFLDPFFPEFLSIVPAITNVLVKVAIKPAHNMINPVLDSIYVTSSWQKGGA</sequence>
<accession>S6BAI0</accession>
<proteinExistence type="evidence at transcript level"/>
<dbReference type="EMBL" id="AK442442">
    <property type="protein sequence ID" value="BAN66236.1"/>
    <property type="molecule type" value="mRNA"/>
</dbReference>
<organism evidence="1">
    <name type="scientific">Babesia bovis</name>
    <dbReference type="NCBI Taxonomy" id="5865"/>
    <lineage>
        <taxon>Eukaryota</taxon>
        <taxon>Sar</taxon>
        <taxon>Alveolata</taxon>
        <taxon>Apicomplexa</taxon>
        <taxon>Aconoidasida</taxon>
        <taxon>Piroplasmida</taxon>
        <taxon>Babesiidae</taxon>
        <taxon>Babesia</taxon>
    </lineage>
</organism>
<protein>
    <submittedName>
        <fullName evidence="1">Uncharacterized protein</fullName>
    </submittedName>
</protein>